<proteinExistence type="predicted"/>
<feature type="compositionally biased region" description="Gly residues" evidence="4">
    <location>
        <begin position="346"/>
        <end position="377"/>
    </location>
</feature>
<evidence type="ECO:0000313" key="6">
    <source>
        <dbReference type="EMBL" id="XDP98854.1"/>
    </source>
</evidence>
<dbReference type="InterPro" id="IPR046335">
    <property type="entry name" value="LacI/GalR-like_sensor"/>
</dbReference>
<dbReference type="Pfam" id="PF00356">
    <property type="entry name" value="LacI"/>
    <property type="match status" value="1"/>
</dbReference>
<dbReference type="EMBL" id="CP163431">
    <property type="protein sequence ID" value="XDP98854.1"/>
    <property type="molecule type" value="Genomic_DNA"/>
</dbReference>
<name>A0AB39LXW8_9ACTN</name>
<accession>A0AB39LXW8</accession>
<dbReference type="Gene3D" id="1.10.260.40">
    <property type="entry name" value="lambda repressor-like DNA-binding domains"/>
    <property type="match status" value="1"/>
</dbReference>
<protein>
    <submittedName>
        <fullName evidence="6">LacI family DNA-binding transcriptional regulator</fullName>
    </submittedName>
</protein>
<dbReference type="SMART" id="SM00354">
    <property type="entry name" value="HTH_LACI"/>
    <property type="match status" value="1"/>
</dbReference>
<feature type="domain" description="HTH lacI-type" evidence="5">
    <location>
        <begin position="15"/>
        <end position="69"/>
    </location>
</feature>
<keyword evidence="2 6" id="KW-0238">DNA-binding</keyword>
<feature type="compositionally biased region" description="Low complexity" evidence="4">
    <location>
        <begin position="446"/>
        <end position="459"/>
    </location>
</feature>
<dbReference type="Pfam" id="PF13377">
    <property type="entry name" value="Peripla_BP_3"/>
    <property type="match status" value="1"/>
</dbReference>
<dbReference type="InterPro" id="IPR028082">
    <property type="entry name" value="Peripla_BP_I"/>
</dbReference>
<dbReference type="InterPro" id="IPR010982">
    <property type="entry name" value="Lambda_DNA-bd_dom_sf"/>
</dbReference>
<dbReference type="InterPro" id="IPR000843">
    <property type="entry name" value="HTH_LacI"/>
</dbReference>
<organism evidence="6">
    <name type="scientific">Streptomyces sp. R08</name>
    <dbReference type="NCBI Taxonomy" id="3238624"/>
    <lineage>
        <taxon>Bacteria</taxon>
        <taxon>Bacillati</taxon>
        <taxon>Actinomycetota</taxon>
        <taxon>Actinomycetes</taxon>
        <taxon>Kitasatosporales</taxon>
        <taxon>Streptomycetaceae</taxon>
        <taxon>Streptomyces</taxon>
    </lineage>
</organism>
<keyword evidence="3" id="KW-0804">Transcription</keyword>
<dbReference type="SUPFAM" id="SSF47413">
    <property type="entry name" value="lambda repressor-like DNA-binding domains"/>
    <property type="match status" value="1"/>
</dbReference>
<evidence type="ECO:0000256" key="4">
    <source>
        <dbReference type="SAM" id="MobiDB-lite"/>
    </source>
</evidence>
<evidence type="ECO:0000259" key="5">
    <source>
        <dbReference type="PROSITE" id="PS50932"/>
    </source>
</evidence>
<dbReference type="GO" id="GO:0000976">
    <property type="term" value="F:transcription cis-regulatory region binding"/>
    <property type="evidence" value="ECO:0007669"/>
    <property type="project" value="TreeGrafter"/>
</dbReference>
<evidence type="ECO:0000256" key="1">
    <source>
        <dbReference type="ARBA" id="ARBA00023015"/>
    </source>
</evidence>
<dbReference type="Gene3D" id="3.40.50.2300">
    <property type="match status" value="2"/>
</dbReference>
<sequence>MPRSSRSTSAKGGQVTLAMVAARAGVSPQTVSNAINSPAMLRPETLERVSRVIEEMGYRPSRAAQTLRTRSSRLIGYGVQPGPASSPVLDRFLHALSQAADEAGYRILLFAAPPGLPSLDGYEELLDQHEVDGFVLSGTEHGDPRQAWLAKRDVPFVGFGRMWSGRQIGDWVDVDGASGTDAAVEHLVSLGHRRIAFLGWERGSSAAGDDRAEGWLRAMRRHGLPTRGRRAQSVNEIDAARTAVRPLLDGGATAVIAASDMLALGCYQTLRERGAAPGRDVAVVGFDDSPTAGLLFPALTSVAQPLEEVGRECVRLLLARIGAPDAAPERLLLEPSLVVRDSAQAVGGGAAGGRSTGAGQVNGGSADGSSAGSGGAGSNAPSDSAAGSGSASSGSASGSAPGSSSADNNSLAHGSSASSSPAGSSAAGSGPAQNSAQGSNSAVGDAPSGSASAESALAE</sequence>
<dbReference type="PANTHER" id="PTHR30146:SF109">
    <property type="entry name" value="HTH-TYPE TRANSCRIPTIONAL REGULATOR GALS"/>
    <property type="match status" value="1"/>
</dbReference>
<dbReference type="PANTHER" id="PTHR30146">
    <property type="entry name" value="LACI-RELATED TRANSCRIPTIONAL REPRESSOR"/>
    <property type="match status" value="1"/>
</dbReference>
<dbReference type="AlphaFoldDB" id="A0AB39LXW8"/>
<evidence type="ECO:0000256" key="3">
    <source>
        <dbReference type="ARBA" id="ARBA00023163"/>
    </source>
</evidence>
<keyword evidence="1" id="KW-0805">Transcription regulation</keyword>
<feature type="compositionally biased region" description="Low complexity" evidence="4">
    <location>
        <begin position="378"/>
        <end position="439"/>
    </location>
</feature>
<dbReference type="SUPFAM" id="SSF53822">
    <property type="entry name" value="Periplasmic binding protein-like I"/>
    <property type="match status" value="1"/>
</dbReference>
<dbReference type="GO" id="GO:0003700">
    <property type="term" value="F:DNA-binding transcription factor activity"/>
    <property type="evidence" value="ECO:0007669"/>
    <property type="project" value="TreeGrafter"/>
</dbReference>
<feature type="region of interest" description="Disordered" evidence="4">
    <location>
        <begin position="346"/>
        <end position="459"/>
    </location>
</feature>
<dbReference type="CDD" id="cd06292">
    <property type="entry name" value="PBP1_AglR_RafR-like"/>
    <property type="match status" value="1"/>
</dbReference>
<dbReference type="CDD" id="cd01392">
    <property type="entry name" value="HTH_LacI"/>
    <property type="match status" value="1"/>
</dbReference>
<evidence type="ECO:0000256" key="2">
    <source>
        <dbReference type="ARBA" id="ARBA00023125"/>
    </source>
</evidence>
<dbReference type="RefSeq" id="WP_369186192.1">
    <property type="nucleotide sequence ID" value="NZ_CP163431.1"/>
</dbReference>
<reference evidence="6" key="1">
    <citation type="submission" date="2024-07" db="EMBL/GenBank/DDBJ databases">
        <authorList>
            <person name="Yu S.T."/>
        </authorList>
    </citation>
    <scope>NUCLEOTIDE SEQUENCE</scope>
    <source>
        <strain evidence="6">R08</strain>
    </source>
</reference>
<gene>
    <name evidence="6" type="ORF">AB5J58_01020</name>
</gene>
<dbReference type="PROSITE" id="PS50932">
    <property type="entry name" value="HTH_LACI_2"/>
    <property type="match status" value="1"/>
</dbReference>